<dbReference type="OrthoDB" id="417891at2759"/>
<gene>
    <name evidence="3" type="primary">DHRS12</name>
</gene>
<feature type="region of interest" description="Disordered" evidence="1">
    <location>
        <begin position="51"/>
        <end position="83"/>
    </location>
</feature>
<reference evidence="3" key="1">
    <citation type="submission" date="2025-08" db="UniProtKB">
        <authorList>
            <consortium name="RefSeq"/>
        </authorList>
    </citation>
    <scope>IDENTIFICATION</scope>
</reference>
<evidence type="ECO:0000313" key="3">
    <source>
        <dbReference type="RefSeq" id="XP_021572253.1"/>
    </source>
</evidence>
<dbReference type="Proteomes" id="UP000189704">
    <property type="component" value="Unplaced"/>
</dbReference>
<keyword evidence="2" id="KW-1185">Reference proteome</keyword>
<dbReference type="CTD" id="79758"/>
<dbReference type="GeneID" id="110596383"/>
<dbReference type="Gene3D" id="3.40.50.720">
    <property type="entry name" value="NAD(P)-binding Rossmann-like Domain"/>
    <property type="match status" value="1"/>
</dbReference>
<name>A0A3Q0EDW4_CARSF</name>
<dbReference type="SUPFAM" id="SSF51735">
    <property type="entry name" value="NAD(P)-binding Rossmann-fold domains"/>
    <property type="match status" value="1"/>
</dbReference>
<dbReference type="PANTHER" id="PTHR44656">
    <property type="entry name" value="DEHYDROGENASE/REDUCTASE SDR FAMILY MEMBER 12"/>
    <property type="match status" value="1"/>
</dbReference>
<evidence type="ECO:0000256" key="1">
    <source>
        <dbReference type="SAM" id="MobiDB-lite"/>
    </source>
</evidence>
<evidence type="ECO:0000313" key="2">
    <source>
        <dbReference type="Proteomes" id="UP000189704"/>
    </source>
</evidence>
<dbReference type="KEGG" id="csyr:110596383"/>
<dbReference type="InterPro" id="IPR002347">
    <property type="entry name" value="SDR_fam"/>
</dbReference>
<dbReference type="STRING" id="1868482.ENSTSYP00000020757"/>
<dbReference type="RefSeq" id="XP_021572253.1">
    <property type="nucleotide sequence ID" value="XM_021716578.1"/>
</dbReference>
<organism evidence="2 3">
    <name type="scientific">Carlito syrichta</name>
    <name type="common">Philippine tarsier</name>
    <name type="synonym">Tarsius syrichta</name>
    <dbReference type="NCBI Taxonomy" id="1868482"/>
    <lineage>
        <taxon>Eukaryota</taxon>
        <taxon>Metazoa</taxon>
        <taxon>Chordata</taxon>
        <taxon>Craniata</taxon>
        <taxon>Vertebrata</taxon>
        <taxon>Euteleostomi</taxon>
        <taxon>Mammalia</taxon>
        <taxon>Eutheria</taxon>
        <taxon>Euarchontoglires</taxon>
        <taxon>Primates</taxon>
        <taxon>Haplorrhini</taxon>
        <taxon>Tarsiiformes</taxon>
        <taxon>Tarsiidae</taxon>
        <taxon>Carlito</taxon>
    </lineage>
</organism>
<dbReference type="Pfam" id="PF00106">
    <property type="entry name" value="adh_short"/>
    <property type="match status" value="1"/>
</dbReference>
<dbReference type="AlphaFoldDB" id="A0A3Q0EDW4"/>
<proteinExistence type="predicted"/>
<sequence>MSPVCGKSGSPSIRLHMFSVNTDLPGPHYCPSCNQTLGNALRGHLGIPAIPSMSQHAGIPQTRTDAELQPRGDPAAPKHGPRRPEGLFASWAAAMLPADVPRRSETCLRRTACGARASSTSPAKTPLRPAWVVHPVCALGDRSGYESASKDFDDLEVQVPGRIFLVTRGNSSIGKVTTLEMAKRGGIIHLVCCNQKQAEGARGELIRESGNQNIFLQIVDLSDPKKIWKFVDNFKQEHKLNVLINNVGCMVNKRELTEDGLEKNFATNTLGVYIHMTGLIPVLEKEHDPRVITVSSGGMLVQKLDTDDLQSERTAFDGTMVYAQNKV</sequence>
<dbReference type="InterPro" id="IPR052992">
    <property type="entry name" value="SDR_member_12"/>
</dbReference>
<dbReference type="InterPro" id="IPR036291">
    <property type="entry name" value="NAD(P)-bd_dom_sf"/>
</dbReference>
<accession>A0A3Q0EDW4</accession>
<dbReference type="PANTHER" id="PTHR44656:SF7">
    <property type="entry name" value="DEHYDROGENASE_REDUCTASE SDR FAMILY MEMBER 12"/>
    <property type="match status" value="1"/>
</dbReference>
<protein>
    <submittedName>
        <fullName evidence="3">Dehydrogenase/reductase SDR family member 12</fullName>
    </submittedName>
</protein>